<dbReference type="Proteomes" id="UP001145050">
    <property type="component" value="Unassembled WGS sequence"/>
</dbReference>
<dbReference type="RefSeq" id="WP_272437314.1">
    <property type="nucleotide sequence ID" value="NZ_JAMQKB010000016.1"/>
</dbReference>
<comment type="caution">
    <text evidence="1">The sequence shown here is derived from an EMBL/GenBank/DDBJ whole genome shotgun (WGS) entry which is preliminary data.</text>
</comment>
<evidence type="ECO:0000313" key="2">
    <source>
        <dbReference type="Proteomes" id="UP001145050"/>
    </source>
</evidence>
<dbReference type="PANTHER" id="PTHR34547:SF1">
    <property type="entry name" value="YACP-LIKE NYN DOMAIN PROTEIN"/>
    <property type="match status" value="1"/>
</dbReference>
<keyword evidence="2" id="KW-1185">Reference proteome</keyword>
<dbReference type="AlphaFoldDB" id="A0A9X4APF9"/>
<dbReference type="PANTHER" id="PTHR34547">
    <property type="entry name" value="YACP-LIKE NYN DOMAIN PROTEIN"/>
    <property type="match status" value="1"/>
</dbReference>
<proteinExistence type="predicted"/>
<name>A0A9X4APF9_9BACI</name>
<protein>
    <submittedName>
        <fullName evidence="1">NYN domain-containing protein</fullName>
    </submittedName>
</protein>
<accession>A0A9X4APF9</accession>
<evidence type="ECO:0000313" key="1">
    <source>
        <dbReference type="EMBL" id="MDC3425500.1"/>
    </source>
</evidence>
<organism evidence="1 2">
    <name type="scientific">Terrihalobacillus insolitus</name>
    <dbReference type="NCBI Taxonomy" id="2950438"/>
    <lineage>
        <taxon>Bacteria</taxon>
        <taxon>Bacillati</taxon>
        <taxon>Bacillota</taxon>
        <taxon>Bacilli</taxon>
        <taxon>Bacillales</taxon>
        <taxon>Bacillaceae</taxon>
        <taxon>Terrihalobacillus</taxon>
    </lineage>
</organism>
<dbReference type="CDD" id="cd10912">
    <property type="entry name" value="PIN_YacP-like"/>
    <property type="match status" value="1"/>
</dbReference>
<dbReference type="EMBL" id="JAMQKB010000016">
    <property type="protein sequence ID" value="MDC3425500.1"/>
    <property type="molecule type" value="Genomic_DNA"/>
</dbReference>
<dbReference type="Pfam" id="PF05991">
    <property type="entry name" value="NYN_YacP"/>
    <property type="match status" value="1"/>
</dbReference>
<dbReference type="InterPro" id="IPR010298">
    <property type="entry name" value="YacP-like"/>
</dbReference>
<sequence>MVVLLVDGYNMIGAWEELQRLKDQDLGQARDLLINQLAEYQAFTGDRVIIVFDAYYVRGLEKKQKDHRVEVIYTKENETADECIEKLVKQVKNVKTKVYVATSDYAEQRTIFAQGALRKSARELYIETKNIEKEIEKEVTFHKHNQSSSRIPMNKEMRDLFEKWRRGNK</sequence>
<gene>
    <name evidence="1" type="ORF">NC797_13420</name>
</gene>
<reference evidence="1" key="1">
    <citation type="submission" date="2022-06" db="EMBL/GenBank/DDBJ databases">
        <title>Aquibacillus sp. a new bacterium isolated from soil saline samples.</title>
        <authorList>
            <person name="Galisteo C."/>
            <person name="De La Haba R."/>
            <person name="Sanchez-Porro C."/>
            <person name="Ventosa A."/>
        </authorList>
    </citation>
    <scope>NUCLEOTIDE SEQUENCE</scope>
    <source>
        <strain evidence="1">3ASR75-11</strain>
    </source>
</reference>